<evidence type="ECO:0000256" key="2">
    <source>
        <dbReference type="ARBA" id="ARBA00022737"/>
    </source>
</evidence>
<evidence type="ECO:0000313" key="8">
    <source>
        <dbReference type="EMBL" id="KAL3875826.1"/>
    </source>
</evidence>
<dbReference type="PROSITE" id="PS00028">
    <property type="entry name" value="ZINC_FINGER_C2H2_1"/>
    <property type="match status" value="7"/>
</dbReference>
<keyword evidence="3 5" id="KW-0863">Zinc-finger</keyword>
<comment type="caution">
    <text evidence="8">The sequence shown here is derived from an EMBL/GenBank/DDBJ whole genome shotgun (WGS) entry which is preliminary data.</text>
</comment>
<dbReference type="EMBL" id="JBJQND010000005">
    <property type="protein sequence ID" value="KAL3875826.1"/>
    <property type="molecule type" value="Genomic_DNA"/>
</dbReference>
<feature type="region of interest" description="Disordered" evidence="6">
    <location>
        <begin position="394"/>
        <end position="415"/>
    </location>
</feature>
<dbReference type="GO" id="GO:0008270">
    <property type="term" value="F:zinc ion binding"/>
    <property type="evidence" value="ECO:0007669"/>
    <property type="project" value="UniProtKB-KW"/>
</dbReference>
<reference evidence="8 9" key="1">
    <citation type="submission" date="2024-11" db="EMBL/GenBank/DDBJ databases">
        <title>Chromosome-level genome assembly of the freshwater bivalve Anodonta woodiana.</title>
        <authorList>
            <person name="Chen X."/>
        </authorList>
    </citation>
    <scope>NUCLEOTIDE SEQUENCE [LARGE SCALE GENOMIC DNA]</scope>
    <source>
        <strain evidence="8">MN2024</strain>
        <tissue evidence="8">Gills</tissue>
    </source>
</reference>
<dbReference type="PANTHER" id="PTHR24379">
    <property type="entry name" value="KRAB AND ZINC FINGER DOMAIN-CONTAINING"/>
    <property type="match status" value="1"/>
</dbReference>
<evidence type="ECO:0000256" key="6">
    <source>
        <dbReference type="SAM" id="MobiDB-lite"/>
    </source>
</evidence>
<dbReference type="Proteomes" id="UP001634394">
    <property type="component" value="Unassembled WGS sequence"/>
</dbReference>
<evidence type="ECO:0000313" key="9">
    <source>
        <dbReference type="Proteomes" id="UP001634394"/>
    </source>
</evidence>
<dbReference type="AlphaFoldDB" id="A0ABD3WPA4"/>
<accession>A0ABD3WPA4</accession>
<evidence type="ECO:0000256" key="4">
    <source>
        <dbReference type="ARBA" id="ARBA00022833"/>
    </source>
</evidence>
<dbReference type="PANTHER" id="PTHR24379:SF121">
    <property type="entry name" value="C2H2-TYPE DOMAIN-CONTAINING PROTEIN"/>
    <property type="match status" value="1"/>
</dbReference>
<evidence type="ECO:0000256" key="5">
    <source>
        <dbReference type="PROSITE-ProRule" id="PRU00042"/>
    </source>
</evidence>
<dbReference type="SMART" id="SM00355">
    <property type="entry name" value="ZnF_C2H2"/>
    <property type="match status" value="13"/>
</dbReference>
<dbReference type="InterPro" id="IPR013087">
    <property type="entry name" value="Znf_C2H2_type"/>
</dbReference>
<name>A0ABD3WPA4_SINWO</name>
<keyword evidence="2" id="KW-0677">Repeat</keyword>
<dbReference type="Gene3D" id="3.30.160.60">
    <property type="entry name" value="Classic Zinc Finger"/>
    <property type="match status" value="4"/>
</dbReference>
<evidence type="ECO:0000259" key="7">
    <source>
        <dbReference type="PROSITE" id="PS50157"/>
    </source>
</evidence>
<feature type="domain" description="C2H2-type" evidence="7">
    <location>
        <begin position="78"/>
        <end position="106"/>
    </location>
</feature>
<keyword evidence="4" id="KW-0862">Zinc</keyword>
<sequence>MQGDRKGIKCNRCAAILPNAQTFENHKNTFHTTRYTCRHCPKRFMQSQSLASHCRVAHQDVIKKRQKLLKKGGSLNLEQCKCCGKPFISLTKLKVHMKKFHTEENQNEAKKKMAKLKNHDGETTKVCKDTKRKKSRWNSGLYRCKYCPETFALSTLLASHVRCHYIKLQEGSIKCGTCSANASSMTELRAHVNKLHVNCRSYCCGLCGYLTNRIGKFRLHLQYTHMQIQYKCTICRRPFHSNILLKKHYLKEHAVKKQRKPKELLRCDLCTFKSCTYEDMEVHQNVHIQKLINCNLCTCYSEDLLAKHKQQAHTRSKPALRTIVNNEVEVVNEDVTMPTVELLPFSCGMCGSKFPKTEYLLHHITVHIEGKYIFKRNNDASVLSTKCGSQEKMSGLKQEATASRANVSNGRNYPNHNRINSHSSCSDNLEGDTTTVTFIQNKYVHSRAQKRNSLNSDQRMYIFSPKSLNVPNTEEIKSTKLISDGSDNDICPLTGWLTDQCTSKPWFECPHCFKFLNNIQEFQKHIAAHGSKSVIRSLICSICKRRFAGKMSFQRHETTHRNNEYQCKCGKGFVSSALVMTHMKHCEEAGLLGVEKYNSFVSVHK</sequence>
<dbReference type="SUPFAM" id="SSF57667">
    <property type="entry name" value="beta-beta-alpha zinc fingers"/>
    <property type="match status" value="3"/>
</dbReference>
<feature type="domain" description="C2H2-type" evidence="7">
    <location>
        <begin position="230"/>
        <end position="258"/>
    </location>
</feature>
<feature type="domain" description="C2H2-type" evidence="7">
    <location>
        <begin position="345"/>
        <end position="372"/>
    </location>
</feature>
<proteinExistence type="predicted"/>
<feature type="domain" description="C2H2-type" evidence="7">
    <location>
        <begin position="142"/>
        <end position="164"/>
    </location>
</feature>
<protein>
    <recommendedName>
        <fullName evidence="7">C2H2-type domain-containing protein</fullName>
    </recommendedName>
</protein>
<feature type="domain" description="C2H2-type" evidence="7">
    <location>
        <begin position="538"/>
        <end position="565"/>
    </location>
</feature>
<keyword evidence="9" id="KW-1185">Reference proteome</keyword>
<evidence type="ECO:0000256" key="1">
    <source>
        <dbReference type="ARBA" id="ARBA00022723"/>
    </source>
</evidence>
<organism evidence="8 9">
    <name type="scientific">Sinanodonta woodiana</name>
    <name type="common">Chinese pond mussel</name>
    <name type="synonym">Anodonta woodiana</name>
    <dbReference type="NCBI Taxonomy" id="1069815"/>
    <lineage>
        <taxon>Eukaryota</taxon>
        <taxon>Metazoa</taxon>
        <taxon>Spiralia</taxon>
        <taxon>Lophotrochozoa</taxon>
        <taxon>Mollusca</taxon>
        <taxon>Bivalvia</taxon>
        <taxon>Autobranchia</taxon>
        <taxon>Heteroconchia</taxon>
        <taxon>Palaeoheterodonta</taxon>
        <taxon>Unionida</taxon>
        <taxon>Unionoidea</taxon>
        <taxon>Unionidae</taxon>
        <taxon>Unioninae</taxon>
        <taxon>Sinanodonta</taxon>
    </lineage>
</organism>
<evidence type="ECO:0000256" key="3">
    <source>
        <dbReference type="ARBA" id="ARBA00022771"/>
    </source>
</evidence>
<dbReference type="PROSITE" id="PS50157">
    <property type="entry name" value="ZINC_FINGER_C2H2_2"/>
    <property type="match status" value="6"/>
</dbReference>
<feature type="domain" description="C2H2-type" evidence="7">
    <location>
        <begin position="35"/>
        <end position="58"/>
    </location>
</feature>
<feature type="compositionally biased region" description="Polar residues" evidence="6">
    <location>
        <begin position="400"/>
        <end position="415"/>
    </location>
</feature>
<gene>
    <name evidence="8" type="ORF">ACJMK2_033739</name>
</gene>
<keyword evidence="1" id="KW-0479">Metal-binding</keyword>
<dbReference type="InterPro" id="IPR036236">
    <property type="entry name" value="Znf_C2H2_sf"/>
</dbReference>